<gene>
    <name evidence="1" type="ORF">Taro_045716</name>
</gene>
<dbReference type="AlphaFoldDB" id="A0A843X0S9"/>
<protein>
    <submittedName>
        <fullName evidence="1">Uncharacterized protein</fullName>
    </submittedName>
</protein>
<keyword evidence="2" id="KW-1185">Reference proteome</keyword>
<proteinExistence type="predicted"/>
<dbReference type="Proteomes" id="UP000652761">
    <property type="component" value="Unassembled WGS sequence"/>
</dbReference>
<name>A0A843X0S9_COLES</name>
<dbReference type="EMBL" id="NMUH01005455">
    <property type="protein sequence ID" value="MQM12798.1"/>
    <property type="molecule type" value="Genomic_DNA"/>
</dbReference>
<evidence type="ECO:0000313" key="1">
    <source>
        <dbReference type="EMBL" id="MQM12798.1"/>
    </source>
</evidence>
<accession>A0A843X0S9</accession>
<evidence type="ECO:0000313" key="2">
    <source>
        <dbReference type="Proteomes" id="UP000652761"/>
    </source>
</evidence>
<organism evidence="1 2">
    <name type="scientific">Colocasia esculenta</name>
    <name type="common">Wild taro</name>
    <name type="synonym">Arum esculentum</name>
    <dbReference type="NCBI Taxonomy" id="4460"/>
    <lineage>
        <taxon>Eukaryota</taxon>
        <taxon>Viridiplantae</taxon>
        <taxon>Streptophyta</taxon>
        <taxon>Embryophyta</taxon>
        <taxon>Tracheophyta</taxon>
        <taxon>Spermatophyta</taxon>
        <taxon>Magnoliopsida</taxon>
        <taxon>Liliopsida</taxon>
        <taxon>Araceae</taxon>
        <taxon>Aroideae</taxon>
        <taxon>Colocasieae</taxon>
        <taxon>Colocasia</taxon>
    </lineage>
</organism>
<reference evidence="1" key="1">
    <citation type="submission" date="2017-07" db="EMBL/GenBank/DDBJ databases">
        <title>Taro Niue Genome Assembly and Annotation.</title>
        <authorList>
            <person name="Atibalentja N."/>
            <person name="Keating K."/>
            <person name="Fields C.J."/>
        </authorList>
    </citation>
    <scope>NUCLEOTIDE SEQUENCE</scope>
    <source>
        <strain evidence="1">Niue_2</strain>
        <tissue evidence="1">Leaf</tissue>
    </source>
</reference>
<comment type="caution">
    <text evidence="1">The sequence shown here is derived from an EMBL/GenBank/DDBJ whole genome shotgun (WGS) entry which is preliminary data.</text>
</comment>
<sequence>MSAVQEEHFAAAPAVQEEVRAEISSVLEEQAADLQENEVEDNFVAPVGSSRRIEDITVENIEPVGDPFEPSVEEEAAIAGPSGPRVVEAESVKIVEDSGPSGLNIVEEVAASRDHPLTLSEWFLIHHRNTFAPFIQKEIKLICHYKMYNDYCYLHNQPEVQLGQFKKAISLLHSTVAHTHSIAVDFATLEIPDVVFLPPIHSLVMESFVGTLIFERYARVMARDPYESWMRRYKHASFGTTTFFKMSLGRDEYADLLETERQLNLKRMAPVMGPSYSVVPRVFQIHFEEQERKAWPIITCHASLLSPVHYLPTWGFLGGSFPFVLKEDLEGSRVVYSSSGCEEKTSCGWFLLLWLVSDWLSLLSLVREAHPPTLLGWLALQQGPSVSCRRVLLLLPGVRAVSVVVRFARATVGFVFGLRISVGV</sequence>